<dbReference type="GeneID" id="106809723"/>
<feature type="transmembrane region" description="Helical" evidence="2">
    <location>
        <begin position="78"/>
        <end position="103"/>
    </location>
</feature>
<dbReference type="InterPro" id="IPR050327">
    <property type="entry name" value="Proton-linked_MCT"/>
</dbReference>
<dbReference type="Proteomes" id="UP000695022">
    <property type="component" value="Unplaced"/>
</dbReference>
<organism evidence="4 5">
    <name type="scientific">Priapulus caudatus</name>
    <name type="common">Priapulid worm</name>
    <dbReference type="NCBI Taxonomy" id="37621"/>
    <lineage>
        <taxon>Eukaryota</taxon>
        <taxon>Metazoa</taxon>
        <taxon>Ecdysozoa</taxon>
        <taxon>Scalidophora</taxon>
        <taxon>Priapulida</taxon>
        <taxon>Priapulimorpha</taxon>
        <taxon>Priapulimorphida</taxon>
        <taxon>Priapulidae</taxon>
        <taxon>Priapulus</taxon>
    </lineage>
</organism>
<dbReference type="SUPFAM" id="SSF103473">
    <property type="entry name" value="MFS general substrate transporter"/>
    <property type="match status" value="1"/>
</dbReference>
<keyword evidence="2" id="KW-1133">Transmembrane helix</keyword>
<sequence length="408" mass="44956">MGRLCALGLWNIIQYNVVSPQNAVMLRYSRDVDRGWAWVVVGSSFIAQSLMIGLTWSVGVFFVIFLEEFKQSSSSTAWISSINTAACMATGTGLGIAFIPCIVAVSEYFDTKRALAMGLAVSGMGFGILIYPILIQHLLQVFTWRQVMFITGALILNVIPCAAVIHPLVLHDDDASDNHKKLPSVSVFEKKFIRICANNLLIAFGLSVVYVHMPAYARSHGTNQEVAVMLISVNGVANFFGRIAYGFMAQYLRWTPEQFYNASFMTAGILTLLLPMCTQLYFMLLYCALIGFLSASWGALLPAILVDAIGKFRMASGYGFVMVYEAVGIMLGGPVAGWIYDYTGAYAISFYFAGLTFTVGVLVMWIPGFSGRCNPRKNKVYLSDISISAYNEHYLKKIGNEDQKPGLL</sequence>
<dbReference type="PANTHER" id="PTHR11360">
    <property type="entry name" value="MONOCARBOXYLATE TRANSPORTER"/>
    <property type="match status" value="1"/>
</dbReference>
<accession>A0ABM1E874</accession>
<dbReference type="InterPro" id="IPR011701">
    <property type="entry name" value="MFS"/>
</dbReference>
<proteinExistence type="predicted"/>
<evidence type="ECO:0000313" key="4">
    <source>
        <dbReference type="Proteomes" id="UP000695022"/>
    </source>
</evidence>
<feature type="domain" description="Major facilitator superfamily (MFS) profile" evidence="3">
    <location>
        <begin position="1"/>
        <end position="372"/>
    </location>
</feature>
<dbReference type="PROSITE" id="PS50850">
    <property type="entry name" value="MFS"/>
    <property type="match status" value="1"/>
</dbReference>
<feature type="transmembrane region" description="Helical" evidence="2">
    <location>
        <begin position="318"/>
        <end position="340"/>
    </location>
</feature>
<reference evidence="5" key="1">
    <citation type="submission" date="2025-08" db="UniProtKB">
        <authorList>
            <consortium name="RefSeq"/>
        </authorList>
    </citation>
    <scope>IDENTIFICATION</scope>
</reference>
<keyword evidence="2" id="KW-0472">Membrane</keyword>
<protein>
    <submittedName>
        <fullName evidence="5">Monocarboxylate transporter 14-like</fullName>
    </submittedName>
</protein>
<dbReference type="Gene3D" id="1.20.1250.20">
    <property type="entry name" value="MFS general substrate transporter like domains"/>
    <property type="match status" value="1"/>
</dbReference>
<dbReference type="Pfam" id="PF07690">
    <property type="entry name" value="MFS_1"/>
    <property type="match status" value="1"/>
</dbReference>
<comment type="subcellular location">
    <subcellularLocation>
        <location evidence="1">Membrane</location>
        <topology evidence="1">Multi-pass membrane protein</topology>
    </subcellularLocation>
</comment>
<feature type="transmembrane region" description="Helical" evidence="2">
    <location>
        <begin position="346"/>
        <end position="369"/>
    </location>
</feature>
<evidence type="ECO:0000259" key="3">
    <source>
        <dbReference type="PROSITE" id="PS50850"/>
    </source>
</evidence>
<evidence type="ECO:0000256" key="2">
    <source>
        <dbReference type="SAM" id="Phobius"/>
    </source>
</evidence>
<feature type="transmembrane region" description="Helical" evidence="2">
    <location>
        <begin position="35"/>
        <end position="66"/>
    </location>
</feature>
<dbReference type="RefSeq" id="XP_014668395.1">
    <property type="nucleotide sequence ID" value="XM_014812909.1"/>
</dbReference>
<evidence type="ECO:0000313" key="5">
    <source>
        <dbReference type="RefSeq" id="XP_014668395.1"/>
    </source>
</evidence>
<feature type="transmembrane region" description="Helical" evidence="2">
    <location>
        <begin position="192"/>
        <end position="211"/>
    </location>
</feature>
<feature type="transmembrane region" description="Helical" evidence="2">
    <location>
        <begin position="147"/>
        <end position="171"/>
    </location>
</feature>
<keyword evidence="4" id="KW-1185">Reference proteome</keyword>
<feature type="transmembrane region" description="Helical" evidence="2">
    <location>
        <begin position="259"/>
        <end position="276"/>
    </location>
</feature>
<evidence type="ECO:0000256" key="1">
    <source>
        <dbReference type="ARBA" id="ARBA00004141"/>
    </source>
</evidence>
<feature type="transmembrane region" description="Helical" evidence="2">
    <location>
        <begin position="115"/>
        <end position="135"/>
    </location>
</feature>
<dbReference type="InterPro" id="IPR020846">
    <property type="entry name" value="MFS_dom"/>
</dbReference>
<name>A0ABM1E874_PRICU</name>
<keyword evidence="2" id="KW-0812">Transmembrane</keyword>
<feature type="transmembrane region" description="Helical" evidence="2">
    <location>
        <begin position="226"/>
        <end position="247"/>
    </location>
</feature>
<dbReference type="InterPro" id="IPR036259">
    <property type="entry name" value="MFS_trans_sf"/>
</dbReference>
<feature type="transmembrane region" description="Helical" evidence="2">
    <location>
        <begin position="282"/>
        <end position="306"/>
    </location>
</feature>
<gene>
    <name evidence="5" type="primary">LOC106809723</name>
</gene>
<dbReference type="PANTHER" id="PTHR11360:SF284">
    <property type="entry name" value="EG:103B4.3 PROTEIN-RELATED"/>
    <property type="match status" value="1"/>
</dbReference>